<dbReference type="EMBL" id="KB445580">
    <property type="protein sequence ID" value="EMD88377.1"/>
    <property type="molecule type" value="Genomic_DNA"/>
</dbReference>
<keyword evidence="2" id="KW-0539">Nucleus</keyword>
<proteinExistence type="predicted"/>
<dbReference type="AlphaFoldDB" id="M2UKC6"/>
<dbReference type="OrthoDB" id="3801079at2759"/>
<name>M2UKC6_COCH5</name>
<dbReference type="InterPro" id="IPR025260">
    <property type="entry name" value="CHD1-like_C"/>
</dbReference>
<dbReference type="Proteomes" id="UP000016936">
    <property type="component" value="Unassembled WGS sequence"/>
</dbReference>
<evidence type="ECO:0000313" key="6">
    <source>
        <dbReference type="Proteomes" id="UP000016936"/>
    </source>
</evidence>
<reference evidence="6" key="2">
    <citation type="journal article" date="2013" name="PLoS Genet.">
        <title>Comparative genome structure, secondary metabolite, and effector coding capacity across Cochliobolus pathogens.</title>
        <authorList>
            <person name="Condon B.J."/>
            <person name="Leng Y."/>
            <person name="Wu D."/>
            <person name="Bushley K.E."/>
            <person name="Ohm R.A."/>
            <person name="Otillar R."/>
            <person name="Martin J."/>
            <person name="Schackwitz W."/>
            <person name="Grimwood J."/>
            <person name="MohdZainudin N."/>
            <person name="Xue C."/>
            <person name="Wang R."/>
            <person name="Manning V.A."/>
            <person name="Dhillon B."/>
            <person name="Tu Z.J."/>
            <person name="Steffenson B.J."/>
            <person name="Salamov A."/>
            <person name="Sun H."/>
            <person name="Lowry S."/>
            <person name="LaButti K."/>
            <person name="Han J."/>
            <person name="Copeland A."/>
            <person name="Lindquist E."/>
            <person name="Barry K."/>
            <person name="Schmutz J."/>
            <person name="Baker S.E."/>
            <person name="Ciuffetti L.M."/>
            <person name="Grigoriev I.V."/>
            <person name="Zhong S."/>
            <person name="Turgeon B.G."/>
        </authorList>
    </citation>
    <scope>NUCLEOTIDE SEQUENCE [LARGE SCALE GENOMIC DNA]</scope>
    <source>
        <strain evidence="6">C5 / ATCC 48332 / race O</strain>
    </source>
</reference>
<keyword evidence="6" id="KW-1185">Reference proteome</keyword>
<dbReference type="eggNOG" id="ENOG502TD30">
    <property type="taxonomic scope" value="Eukaryota"/>
</dbReference>
<feature type="region of interest" description="Disordered" evidence="3">
    <location>
        <begin position="250"/>
        <end position="300"/>
    </location>
</feature>
<organism evidence="5 6">
    <name type="scientific">Cochliobolus heterostrophus (strain C5 / ATCC 48332 / race O)</name>
    <name type="common">Southern corn leaf blight fungus</name>
    <name type="synonym">Bipolaris maydis</name>
    <dbReference type="NCBI Taxonomy" id="701091"/>
    <lineage>
        <taxon>Eukaryota</taxon>
        <taxon>Fungi</taxon>
        <taxon>Dikarya</taxon>
        <taxon>Ascomycota</taxon>
        <taxon>Pezizomycotina</taxon>
        <taxon>Dothideomycetes</taxon>
        <taxon>Pleosporomycetidae</taxon>
        <taxon>Pleosporales</taxon>
        <taxon>Pleosporineae</taxon>
        <taxon>Pleosporaceae</taxon>
        <taxon>Bipolaris</taxon>
    </lineage>
</organism>
<feature type="domain" description="Chromodomain-helicase-DNA-binding protein 1-like C-terminal" evidence="4">
    <location>
        <begin position="135"/>
        <end position="236"/>
    </location>
</feature>
<sequence length="300" mass="33426">MGLNDFVHRPSAVFALLFRLAARIFQNTFNVGTRWGFGTRFGVGNREAVMDTTPLLKQDHSSAYQPHRDMNHLFTPHAPPALSNLHNPPLPLAPNVGFRHSALASLQLSTLALESSLAYMQISEPGDNSLNRRMSSTERQSLHAILSPMREDLQKLKILTPESLPPYSPRVRAKSHAQILKHKLLPIGQFIVTYLDHVPEHGRGALELQLCRLIATEYWPLPVDDFTHLKIQEMYRNALFRIGHRRTSVPASEHHSTSPLPGHVLATSSSPTNALSSSLVNDTEMNTGGGKSPDQMHQLN</sequence>
<comment type="subcellular location">
    <subcellularLocation>
        <location evidence="1">Nucleus</location>
    </subcellularLocation>
</comment>
<evidence type="ECO:0000313" key="5">
    <source>
        <dbReference type="EMBL" id="EMD88377.1"/>
    </source>
</evidence>
<accession>M2UKC6</accession>
<protein>
    <recommendedName>
        <fullName evidence="4">Chromodomain-helicase-DNA-binding protein 1-like C-terminal domain-containing protein</fullName>
    </recommendedName>
</protein>
<evidence type="ECO:0000256" key="3">
    <source>
        <dbReference type="SAM" id="MobiDB-lite"/>
    </source>
</evidence>
<evidence type="ECO:0000256" key="1">
    <source>
        <dbReference type="ARBA" id="ARBA00004123"/>
    </source>
</evidence>
<feature type="compositionally biased region" description="Low complexity" evidence="3">
    <location>
        <begin position="265"/>
        <end position="279"/>
    </location>
</feature>
<gene>
    <name evidence="5" type="ORF">COCHEDRAFT_1141928</name>
</gene>
<evidence type="ECO:0000256" key="2">
    <source>
        <dbReference type="ARBA" id="ARBA00023242"/>
    </source>
</evidence>
<dbReference type="OMA" id="AYQPHRD"/>
<evidence type="ECO:0000259" key="4">
    <source>
        <dbReference type="Pfam" id="PF13907"/>
    </source>
</evidence>
<dbReference type="HOGENOM" id="CLU_079394_0_0_1"/>
<dbReference type="GO" id="GO:0005634">
    <property type="term" value="C:nucleus"/>
    <property type="evidence" value="ECO:0007669"/>
    <property type="project" value="UniProtKB-SubCell"/>
</dbReference>
<dbReference type="Pfam" id="PF13907">
    <property type="entry name" value="CHD1-like_C"/>
    <property type="match status" value="1"/>
</dbReference>
<reference evidence="5 6" key="1">
    <citation type="journal article" date="2012" name="PLoS Pathog.">
        <title>Diverse lifestyles and strategies of plant pathogenesis encoded in the genomes of eighteen Dothideomycetes fungi.</title>
        <authorList>
            <person name="Ohm R.A."/>
            <person name="Feau N."/>
            <person name="Henrissat B."/>
            <person name="Schoch C.L."/>
            <person name="Horwitz B.A."/>
            <person name="Barry K.W."/>
            <person name="Condon B.J."/>
            <person name="Copeland A.C."/>
            <person name="Dhillon B."/>
            <person name="Glaser F."/>
            <person name="Hesse C.N."/>
            <person name="Kosti I."/>
            <person name="LaButti K."/>
            <person name="Lindquist E.A."/>
            <person name="Lucas S."/>
            <person name="Salamov A.A."/>
            <person name="Bradshaw R.E."/>
            <person name="Ciuffetti L."/>
            <person name="Hamelin R.C."/>
            <person name="Kema G.H.J."/>
            <person name="Lawrence C."/>
            <person name="Scott J.A."/>
            <person name="Spatafora J.W."/>
            <person name="Turgeon B.G."/>
            <person name="de Wit P.J.G.M."/>
            <person name="Zhong S."/>
            <person name="Goodwin S.B."/>
            <person name="Grigoriev I.V."/>
        </authorList>
    </citation>
    <scope>NUCLEOTIDE SEQUENCE [LARGE SCALE GENOMIC DNA]</scope>
    <source>
        <strain evidence="6">C5 / ATCC 48332 / race O</strain>
    </source>
</reference>